<evidence type="ECO:0000313" key="3">
    <source>
        <dbReference type="EMBL" id="TWI13779.1"/>
    </source>
</evidence>
<gene>
    <name evidence="3" type="ORF">IP98_00928</name>
</gene>
<keyword evidence="2" id="KW-0732">Signal</keyword>
<protein>
    <submittedName>
        <fullName evidence="3">Two component regulator with propeller domain</fullName>
    </submittedName>
</protein>
<dbReference type="PANTHER" id="PTHR43547:SF2">
    <property type="entry name" value="HYBRID SIGNAL TRANSDUCTION HISTIDINE KINASE C"/>
    <property type="match status" value="1"/>
</dbReference>
<dbReference type="SUPFAM" id="SSF63829">
    <property type="entry name" value="Calcium-dependent phosphotriesterase"/>
    <property type="match status" value="1"/>
</dbReference>
<dbReference type="Proteomes" id="UP000319848">
    <property type="component" value="Unassembled WGS sequence"/>
</dbReference>
<dbReference type="GO" id="GO:0000155">
    <property type="term" value="F:phosphorelay sensor kinase activity"/>
    <property type="evidence" value="ECO:0007669"/>
    <property type="project" value="TreeGrafter"/>
</dbReference>
<evidence type="ECO:0000256" key="2">
    <source>
        <dbReference type="SAM" id="SignalP"/>
    </source>
</evidence>
<evidence type="ECO:0000256" key="1">
    <source>
        <dbReference type="ARBA" id="ARBA00022553"/>
    </source>
</evidence>
<proteinExistence type="predicted"/>
<dbReference type="EMBL" id="VLKQ01000003">
    <property type="protein sequence ID" value="TWI13779.1"/>
    <property type="molecule type" value="Genomic_DNA"/>
</dbReference>
<organism evidence="3 4">
    <name type="scientific">Flavobacterium cauense R2A-7</name>
    <dbReference type="NCBI Taxonomy" id="1341154"/>
    <lineage>
        <taxon>Bacteria</taxon>
        <taxon>Pseudomonadati</taxon>
        <taxon>Bacteroidota</taxon>
        <taxon>Flavobacteriia</taxon>
        <taxon>Flavobacteriales</taxon>
        <taxon>Flavobacteriaceae</taxon>
        <taxon>Flavobacterium</taxon>
    </lineage>
</organism>
<dbReference type="AlphaFoldDB" id="V6S324"/>
<reference evidence="3 4" key="1">
    <citation type="journal article" date="2015" name="Stand. Genomic Sci.">
        <title>Genomic Encyclopedia of Bacterial and Archaeal Type Strains, Phase III: the genomes of soil and plant-associated and newly described type strains.</title>
        <authorList>
            <person name="Whitman W.B."/>
            <person name="Woyke T."/>
            <person name="Klenk H.P."/>
            <person name="Zhou Y."/>
            <person name="Lilburn T.G."/>
            <person name="Beck B.J."/>
            <person name="De Vos P."/>
            <person name="Vandamme P."/>
            <person name="Eisen J.A."/>
            <person name="Garrity G."/>
            <person name="Hugenholtz P."/>
            <person name="Kyrpides N.C."/>
        </authorList>
    </citation>
    <scope>NUCLEOTIDE SEQUENCE [LARGE SCALE GENOMIC DNA]</scope>
    <source>
        <strain evidence="3 4">CGMCC 1.7270</strain>
    </source>
</reference>
<accession>V6S324</accession>
<name>V6S324_9FLAO</name>
<comment type="caution">
    <text evidence="3">The sequence shown here is derived from an EMBL/GenBank/DDBJ whole genome shotgun (WGS) entry which is preliminary data.</text>
</comment>
<dbReference type="Pfam" id="PF07494">
    <property type="entry name" value="Reg_prop"/>
    <property type="match status" value="6"/>
</dbReference>
<dbReference type="InterPro" id="IPR015943">
    <property type="entry name" value="WD40/YVTN_repeat-like_dom_sf"/>
</dbReference>
<sequence>MAYTNTPLRQAVNFSLLLFCFAFSSCEGQNKSKSTTNSQPEQKTIEPVTLLPGNPATEIDKNIRSIFQDKTGTYWFGTNNAGIYRYDGVKLTQFTDKDGLANNQIQSIQEDRFGNIWLGTGLFGVCRFNGQTFTTFSNHLNNNTANIWQSEPNDLWFYAGAGVYRLNNNALTYLTFTKTAYNSNDHKNSPYKLSAHAVYSILKDKKGNVWFGTQSQGVCKYDGKALTWFTEKGLKGPAVLALFEDSKGNIWFGNNGAGLFRYDGKALINFTEEKGLGNADFRATGKSGLNNIARIYAINEDHNGTLWIGTVDAGVWSYDGKKLTNYTTKDGLTSNAVNTIYKDKKGELWFGTDENGICKFNGHTFTEFTIPK</sequence>
<evidence type="ECO:0000313" key="4">
    <source>
        <dbReference type="Proteomes" id="UP000319848"/>
    </source>
</evidence>
<keyword evidence="4" id="KW-1185">Reference proteome</keyword>
<dbReference type="Gene3D" id="2.130.10.10">
    <property type="entry name" value="YVTN repeat-like/Quinoprotein amine dehydrogenase"/>
    <property type="match status" value="2"/>
</dbReference>
<dbReference type="RefSeq" id="WP_023571296.1">
    <property type="nucleotide sequence ID" value="NZ_AVBI01000019.1"/>
</dbReference>
<feature type="chain" id="PRO_5030178755" evidence="2">
    <location>
        <begin position="25"/>
        <end position="372"/>
    </location>
</feature>
<dbReference type="InterPro" id="IPR011110">
    <property type="entry name" value="Reg_prop"/>
</dbReference>
<keyword evidence="1" id="KW-0597">Phosphoprotein</keyword>
<feature type="signal peptide" evidence="2">
    <location>
        <begin position="1"/>
        <end position="24"/>
    </location>
</feature>
<dbReference type="STRING" id="1341154.FCR2A7T_21830"/>
<dbReference type="OrthoDB" id="799853at2"/>
<dbReference type="PANTHER" id="PTHR43547">
    <property type="entry name" value="TWO-COMPONENT HISTIDINE KINASE"/>
    <property type="match status" value="1"/>
</dbReference>